<protein>
    <submittedName>
        <fullName evidence="3">Uncharacterized protein</fullName>
    </submittedName>
</protein>
<keyword evidence="1" id="KW-0472">Membrane</keyword>
<dbReference type="OrthoDB" id="2970862at2"/>
<evidence type="ECO:0000256" key="2">
    <source>
        <dbReference type="SAM" id="SignalP"/>
    </source>
</evidence>
<proteinExistence type="predicted"/>
<accession>A0A1G9AM92</accession>
<dbReference type="EMBL" id="FNFL01000004">
    <property type="protein sequence ID" value="SDK28361.1"/>
    <property type="molecule type" value="Genomic_DNA"/>
</dbReference>
<evidence type="ECO:0000256" key="1">
    <source>
        <dbReference type="SAM" id="Phobius"/>
    </source>
</evidence>
<evidence type="ECO:0000313" key="3">
    <source>
        <dbReference type="EMBL" id="SDK28361.1"/>
    </source>
</evidence>
<gene>
    <name evidence="3" type="ORF">SAMN05216243_2605</name>
</gene>
<feature type="transmembrane region" description="Helical" evidence="1">
    <location>
        <begin position="63"/>
        <end position="84"/>
    </location>
</feature>
<dbReference type="Proteomes" id="UP000198694">
    <property type="component" value="Unassembled WGS sequence"/>
</dbReference>
<dbReference type="STRING" id="407036.SAMN05216243_2605"/>
<keyword evidence="1" id="KW-1133">Transmembrane helix</keyword>
<sequence length="114" mass="13304">MLKRIQYLSCFIILFSTFSLSLASHHTIHPSKGFIEETTPVFIQITATPDNEKKLKDSINTSFLESTCISIGFAALACFLANFFQSIRQWYRHLVTVFYQSSYFRFVRFNLKPF</sequence>
<feature type="chain" id="PRO_5011603529" evidence="2">
    <location>
        <begin position="24"/>
        <end position="114"/>
    </location>
</feature>
<dbReference type="AlphaFoldDB" id="A0A1G9AM92"/>
<evidence type="ECO:0000313" key="4">
    <source>
        <dbReference type="Proteomes" id="UP000198694"/>
    </source>
</evidence>
<keyword evidence="2" id="KW-0732">Signal</keyword>
<reference evidence="3 4" key="1">
    <citation type="submission" date="2016-10" db="EMBL/GenBank/DDBJ databases">
        <authorList>
            <person name="de Groot N.N."/>
        </authorList>
    </citation>
    <scope>NUCLEOTIDE SEQUENCE [LARGE SCALE GENOMIC DNA]</scope>
    <source>
        <strain evidence="3 4">CGMCC 1.6502</strain>
    </source>
</reference>
<keyword evidence="1" id="KW-0812">Transmembrane</keyword>
<name>A0A1G9AM92_9BACI</name>
<keyword evidence="4" id="KW-1185">Reference proteome</keyword>
<dbReference type="RefSeq" id="WP_093214947.1">
    <property type="nucleotide sequence ID" value="NZ_FNFL01000004.1"/>
</dbReference>
<organism evidence="3 4">
    <name type="scientific">Sediminibacillus albus</name>
    <dbReference type="NCBI Taxonomy" id="407036"/>
    <lineage>
        <taxon>Bacteria</taxon>
        <taxon>Bacillati</taxon>
        <taxon>Bacillota</taxon>
        <taxon>Bacilli</taxon>
        <taxon>Bacillales</taxon>
        <taxon>Bacillaceae</taxon>
        <taxon>Sediminibacillus</taxon>
    </lineage>
</organism>
<feature type="signal peptide" evidence="2">
    <location>
        <begin position="1"/>
        <end position="23"/>
    </location>
</feature>